<keyword evidence="7 8" id="KW-0472">Membrane</keyword>
<evidence type="ECO:0000256" key="7">
    <source>
        <dbReference type="ARBA" id="ARBA00023136"/>
    </source>
</evidence>
<dbReference type="PANTHER" id="PTHR30269">
    <property type="entry name" value="TRANSMEMBRANE PROTEIN YFCA"/>
    <property type="match status" value="1"/>
</dbReference>
<evidence type="ECO:0000256" key="5">
    <source>
        <dbReference type="ARBA" id="ARBA00022692"/>
    </source>
</evidence>
<dbReference type="RefSeq" id="WP_075365456.1">
    <property type="nucleotide sequence ID" value="NZ_MLBF01000022.1"/>
</dbReference>
<evidence type="ECO:0000256" key="3">
    <source>
        <dbReference type="ARBA" id="ARBA00022448"/>
    </source>
</evidence>
<comment type="similarity">
    <text evidence="2 8">Belongs to the 4-toluene sulfonate uptake permease (TSUP) (TC 2.A.102) family.</text>
</comment>
<gene>
    <name evidence="9" type="ORF">DSOL_2904</name>
</gene>
<feature type="transmembrane region" description="Helical" evidence="8">
    <location>
        <begin position="94"/>
        <end position="114"/>
    </location>
</feature>
<feature type="transmembrane region" description="Helical" evidence="8">
    <location>
        <begin position="190"/>
        <end position="211"/>
    </location>
</feature>
<comment type="caution">
    <text evidence="9">The sequence shown here is derived from an EMBL/GenBank/DDBJ whole genome shotgun (WGS) entry which is preliminary data.</text>
</comment>
<dbReference type="STRING" id="1888891.DSOL_2904"/>
<evidence type="ECO:0000313" key="10">
    <source>
        <dbReference type="Proteomes" id="UP000186102"/>
    </source>
</evidence>
<dbReference type="OrthoDB" id="7843147at2"/>
<organism evidence="9 10">
    <name type="scientific">Desulfosporosinus metallidurans</name>
    <dbReference type="NCBI Taxonomy" id="1888891"/>
    <lineage>
        <taxon>Bacteria</taxon>
        <taxon>Bacillati</taxon>
        <taxon>Bacillota</taxon>
        <taxon>Clostridia</taxon>
        <taxon>Eubacteriales</taxon>
        <taxon>Desulfitobacteriaceae</taxon>
        <taxon>Desulfosporosinus</taxon>
    </lineage>
</organism>
<feature type="transmembrane region" description="Helical" evidence="8">
    <location>
        <begin position="165"/>
        <end position="183"/>
    </location>
</feature>
<evidence type="ECO:0000256" key="4">
    <source>
        <dbReference type="ARBA" id="ARBA00022475"/>
    </source>
</evidence>
<dbReference type="Proteomes" id="UP000186102">
    <property type="component" value="Unassembled WGS sequence"/>
</dbReference>
<dbReference type="GO" id="GO:0005886">
    <property type="term" value="C:plasma membrane"/>
    <property type="evidence" value="ECO:0007669"/>
    <property type="project" value="UniProtKB-SubCell"/>
</dbReference>
<dbReference type="InterPro" id="IPR052017">
    <property type="entry name" value="TSUP"/>
</dbReference>
<keyword evidence="4 8" id="KW-1003">Cell membrane</keyword>
<evidence type="ECO:0000256" key="8">
    <source>
        <dbReference type="RuleBase" id="RU363041"/>
    </source>
</evidence>
<evidence type="ECO:0000256" key="6">
    <source>
        <dbReference type="ARBA" id="ARBA00022989"/>
    </source>
</evidence>
<keyword evidence="5 8" id="KW-0812">Transmembrane</keyword>
<reference evidence="9 10" key="1">
    <citation type="submission" date="2016-09" db="EMBL/GenBank/DDBJ databases">
        <title>Complete genome of Desulfosporosinus sp. OL.</title>
        <authorList>
            <person name="Mardanov A."/>
            <person name="Beletsky A."/>
            <person name="Panova A."/>
            <person name="Karnachuk O."/>
            <person name="Ravin N."/>
        </authorList>
    </citation>
    <scope>NUCLEOTIDE SEQUENCE [LARGE SCALE GENOMIC DNA]</scope>
    <source>
        <strain evidence="9 10">OL</strain>
    </source>
</reference>
<proteinExistence type="inferred from homology"/>
<feature type="transmembrane region" description="Helical" evidence="8">
    <location>
        <begin position="35"/>
        <end position="56"/>
    </location>
</feature>
<feature type="transmembrane region" description="Helical" evidence="8">
    <location>
        <begin position="68"/>
        <end position="88"/>
    </location>
</feature>
<name>A0A1Q8QTX7_9FIRM</name>
<feature type="transmembrane region" description="Helical" evidence="8">
    <location>
        <begin position="126"/>
        <end position="153"/>
    </location>
</feature>
<protein>
    <recommendedName>
        <fullName evidence="8">Probable membrane transporter protein</fullName>
    </recommendedName>
</protein>
<dbReference type="EMBL" id="MLBF01000022">
    <property type="protein sequence ID" value="OLN30786.1"/>
    <property type="molecule type" value="Genomic_DNA"/>
</dbReference>
<dbReference type="PANTHER" id="PTHR30269:SF37">
    <property type="entry name" value="MEMBRANE TRANSPORTER PROTEIN"/>
    <property type="match status" value="1"/>
</dbReference>
<evidence type="ECO:0000256" key="2">
    <source>
        <dbReference type="ARBA" id="ARBA00009142"/>
    </source>
</evidence>
<dbReference type="AlphaFoldDB" id="A0A1Q8QTX7"/>
<keyword evidence="6 8" id="KW-1133">Transmembrane helix</keyword>
<accession>A0A1Q8QTX7</accession>
<dbReference type="Pfam" id="PF01925">
    <property type="entry name" value="TauE"/>
    <property type="match status" value="1"/>
</dbReference>
<dbReference type="InterPro" id="IPR002781">
    <property type="entry name" value="TM_pro_TauE-like"/>
</dbReference>
<keyword evidence="3" id="KW-0813">Transport</keyword>
<evidence type="ECO:0000256" key="1">
    <source>
        <dbReference type="ARBA" id="ARBA00004651"/>
    </source>
</evidence>
<comment type="subcellular location">
    <subcellularLocation>
        <location evidence="1 8">Cell membrane</location>
        <topology evidence="1 8">Multi-pass membrane protein</topology>
    </subcellularLocation>
</comment>
<keyword evidence="10" id="KW-1185">Reference proteome</keyword>
<evidence type="ECO:0000313" key="9">
    <source>
        <dbReference type="EMBL" id="OLN30786.1"/>
    </source>
</evidence>
<sequence>MTYLWVGIIAFLGSMLQTSTGFGFAIVCMALWPFFIPFKVAAAVEVFSAFLMVIYISIKLRKHINLKMLIFPTISSFITGTLGVFLLVSSGDAILRRALGGVLFLMSLYFFLFSERIKIKPTPAKGLLAGAISGILNGLFNVGGPPMVVYFLSSTDDKLEYNATIQFYFSLSSISVLGMHLAMGNFSLDIAKFSLAATGGLVLGIFAGMYLFKKFSINTIKKAVYQSMAVFGLMLLIFG</sequence>